<dbReference type="EMBL" id="LSRL02000050">
    <property type="protein sequence ID" value="TDG46978.1"/>
    <property type="molecule type" value="Genomic_DNA"/>
</dbReference>
<comment type="caution">
    <text evidence="1">The sequence shown here is derived from an EMBL/GenBank/DDBJ whole genome shotgun (WGS) entry which is preliminary data.</text>
</comment>
<reference evidence="1 2" key="1">
    <citation type="journal article" date="2019" name="J. Hered.">
        <title>An Improved Genome Assembly for Drosophila navojoa, the Basal Species in the mojavensis Cluster.</title>
        <authorList>
            <person name="Vanderlinde T."/>
            <person name="Dupim E.G."/>
            <person name="Nazario-Yepiz N.O."/>
            <person name="Carvalho A.B."/>
        </authorList>
    </citation>
    <scope>NUCLEOTIDE SEQUENCE [LARGE SCALE GENOMIC DNA]</scope>
    <source>
        <strain evidence="1">Navoj_Jal97</strain>
        <tissue evidence="1">Whole organism</tissue>
    </source>
</reference>
<evidence type="ECO:0000313" key="1">
    <source>
        <dbReference type="EMBL" id="TDG46978.1"/>
    </source>
</evidence>
<proteinExistence type="predicted"/>
<sequence>MFVAAEPVFTAERDDSRPEGAGLEMLTANMHLVNTIECIVYPLNIFEVHANAQMTFTKIVLKRQLATGEAIAKGS</sequence>
<dbReference type="Proteomes" id="UP000295192">
    <property type="component" value="Unassembled WGS sequence"/>
</dbReference>
<name>A0A484BE25_DRONA</name>
<gene>
    <name evidence="1" type="ORF">AWZ03_006559</name>
</gene>
<dbReference type="AlphaFoldDB" id="A0A484BE25"/>
<evidence type="ECO:0000313" key="2">
    <source>
        <dbReference type="Proteomes" id="UP000295192"/>
    </source>
</evidence>
<keyword evidence="2" id="KW-1185">Reference proteome</keyword>
<accession>A0A484BE25</accession>
<protein>
    <submittedName>
        <fullName evidence="1">Uncharacterized protein</fullName>
    </submittedName>
</protein>
<organism evidence="1 2">
    <name type="scientific">Drosophila navojoa</name>
    <name type="common">Fruit fly</name>
    <dbReference type="NCBI Taxonomy" id="7232"/>
    <lineage>
        <taxon>Eukaryota</taxon>
        <taxon>Metazoa</taxon>
        <taxon>Ecdysozoa</taxon>
        <taxon>Arthropoda</taxon>
        <taxon>Hexapoda</taxon>
        <taxon>Insecta</taxon>
        <taxon>Pterygota</taxon>
        <taxon>Neoptera</taxon>
        <taxon>Endopterygota</taxon>
        <taxon>Diptera</taxon>
        <taxon>Brachycera</taxon>
        <taxon>Muscomorpha</taxon>
        <taxon>Ephydroidea</taxon>
        <taxon>Drosophilidae</taxon>
        <taxon>Drosophila</taxon>
    </lineage>
</organism>